<evidence type="ECO:0000313" key="7">
    <source>
        <dbReference type="Proteomes" id="UP000288395"/>
    </source>
</evidence>
<gene>
    <name evidence="6" type="ORF">CWE08_09205</name>
</gene>
<evidence type="ECO:0000256" key="4">
    <source>
        <dbReference type="ARBA" id="ARBA00038054"/>
    </source>
</evidence>
<dbReference type="EMBL" id="PIPJ01000007">
    <property type="protein sequence ID" value="RUO19599.1"/>
    <property type="molecule type" value="Genomic_DNA"/>
</dbReference>
<feature type="domain" description="Flavin reductase like" evidence="5">
    <location>
        <begin position="28"/>
        <end position="175"/>
    </location>
</feature>
<dbReference type="GO" id="GO:0010181">
    <property type="term" value="F:FMN binding"/>
    <property type="evidence" value="ECO:0007669"/>
    <property type="project" value="InterPro"/>
</dbReference>
<dbReference type="OrthoDB" id="5293996at2"/>
<evidence type="ECO:0000256" key="3">
    <source>
        <dbReference type="ARBA" id="ARBA00022643"/>
    </source>
</evidence>
<keyword evidence="7" id="KW-1185">Reference proteome</keyword>
<comment type="similarity">
    <text evidence="4">Belongs to the flavoredoxin family.</text>
</comment>
<accession>A0A432VT44</accession>
<dbReference type="SUPFAM" id="SSF50475">
    <property type="entry name" value="FMN-binding split barrel"/>
    <property type="match status" value="1"/>
</dbReference>
<dbReference type="RefSeq" id="WP_126767689.1">
    <property type="nucleotide sequence ID" value="NZ_PIPJ01000007.1"/>
</dbReference>
<evidence type="ECO:0000313" key="6">
    <source>
        <dbReference type="EMBL" id="RUO19599.1"/>
    </source>
</evidence>
<organism evidence="6 7">
    <name type="scientific">Aliidiomarina iranensis</name>
    <dbReference type="NCBI Taxonomy" id="1434071"/>
    <lineage>
        <taxon>Bacteria</taxon>
        <taxon>Pseudomonadati</taxon>
        <taxon>Pseudomonadota</taxon>
        <taxon>Gammaproteobacteria</taxon>
        <taxon>Alteromonadales</taxon>
        <taxon>Idiomarinaceae</taxon>
        <taxon>Aliidiomarina</taxon>
    </lineage>
</organism>
<protein>
    <submittedName>
        <fullName evidence="6">Flavin oxidoreductase</fullName>
    </submittedName>
</protein>
<name>A0A432VT44_9GAMM</name>
<reference evidence="7" key="1">
    <citation type="journal article" date="2018" name="Front. Microbiol.">
        <title>Genome-Based Analysis Reveals the Taxonomy and Diversity of the Family Idiomarinaceae.</title>
        <authorList>
            <person name="Liu Y."/>
            <person name="Lai Q."/>
            <person name="Shao Z."/>
        </authorList>
    </citation>
    <scope>NUCLEOTIDE SEQUENCE [LARGE SCALE GENOMIC DNA]</scope>
    <source>
        <strain evidence="7">GBPy7</strain>
    </source>
</reference>
<dbReference type="InterPro" id="IPR002563">
    <property type="entry name" value="Flavin_Rdtase-like_dom"/>
</dbReference>
<comment type="cofactor">
    <cofactor evidence="1">
        <name>FMN</name>
        <dbReference type="ChEBI" id="CHEBI:58210"/>
    </cofactor>
</comment>
<dbReference type="PANTHER" id="PTHR33798:SF5">
    <property type="entry name" value="FLAVIN REDUCTASE LIKE DOMAIN-CONTAINING PROTEIN"/>
    <property type="match status" value="1"/>
</dbReference>
<keyword evidence="2" id="KW-0285">Flavoprotein</keyword>
<dbReference type="GO" id="GO:0016646">
    <property type="term" value="F:oxidoreductase activity, acting on the CH-NH group of donors, NAD or NADP as acceptor"/>
    <property type="evidence" value="ECO:0007669"/>
    <property type="project" value="UniProtKB-ARBA"/>
</dbReference>
<evidence type="ECO:0000259" key="5">
    <source>
        <dbReference type="Pfam" id="PF01613"/>
    </source>
</evidence>
<sequence length="246" mass="26922">MSKLQFNKHDFKSLPRRFRARLINSLSGFKSANLVGTTDRNKNLNLSMVSSVVHLGANPPLIGMVMRPRTTEKGEPVQRDTVENIEATGYYTINHVGASMLHAAHLTSASFSPEVCEFQACGLTPHWHDGFAAPAVAESPLQMGLRLVEIVPFKVNGTEFVIGEIEWVRFAEQALRGDGYVAIEDLSTLAISGLDGYHSTALINRLEYAEPEKPVGVIPAEGAQDIEPPVDFSTFRESAAAKSEKK</sequence>
<comment type="caution">
    <text evidence="6">The sequence shown here is derived from an EMBL/GenBank/DDBJ whole genome shotgun (WGS) entry which is preliminary data.</text>
</comment>
<dbReference type="Pfam" id="PF01613">
    <property type="entry name" value="Flavin_Reduct"/>
    <property type="match status" value="1"/>
</dbReference>
<dbReference type="PANTHER" id="PTHR33798">
    <property type="entry name" value="FLAVOPROTEIN OXYGENASE"/>
    <property type="match status" value="1"/>
</dbReference>
<keyword evidence="3" id="KW-0288">FMN</keyword>
<dbReference type="InterPro" id="IPR012349">
    <property type="entry name" value="Split_barrel_FMN-bd"/>
</dbReference>
<dbReference type="Proteomes" id="UP000288395">
    <property type="component" value="Unassembled WGS sequence"/>
</dbReference>
<dbReference type="Gene3D" id="2.30.110.10">
    <property type="entry name" value="Electron Transport, Fmn-binding Protein, Chain A"/>
    <property type="match status" value="1"/>
</dbReference>
<evidence type="ECO:0000256" key="2">
    <source>
        <dbReference type="ARBA" id="ARBA00022630"/>
    </source>
</evidence>
<evidence type="ECO:0000256" key="1">
    <source>
        <dbReference type="ARBA" id="ARBA00001917"/>
    </source>
</evidence>
<dbReference type="AlphaFoldDB" id="A0A432VT44"/>
<proteinExistence type="inferred from homology"/>